<reference evidence="2" key="1">
    <citation type="submission" date="2014-09" db="EMBL/GenBank/DDBJ databases">
        <authorList>
            <person name="Magalhaes I.L.F."/>
            <person name="Oliveira U."/>
            <person name="Santos F.R."/>
            <person name="Vidigal T.H.D.A."/>
            <person name="Brescovit A.D."/>
            <person name="Santos A.J."/>
        </authorList>
    </citation>
    <scope>NUCLEOTIDE SEQUENCE</scope>
    <source>
        <tissue evidence="2">Shoot tissue taken approximately 20 cm above the soil surface</tissue>
    </source>
</reference>
<keyword evidence="1" id="KW-0812">Transmembrane</keyword>
<evidence type="ECO:0000256" key="1">
    <source>
        <dbReference type="SAM" id="Phobius"/>
    </source>
</evidence>
<keyword evidence="1" id="KW-0472">Membrane</keyword>
<organism evidence="2">
    <name type="scientific">Arundo donax</name>
    <name type="common">Giant reed</name>
    <name type="synonym">Donax arundinaceus</name>
    <dbReference type="NCBI Taxonomy" id="35708"/>
    <lineage>
        <taxon>Eukaryota</taxon>
        <taxon>Viridiplantae</taxon>
        <taxon>Streptophyta</taxon>
        <taxon>Embryophyta</taxon>
        <taxon>Tracheophyta</taxon>
        <taxon>Spermatophyta</taxon>
        <taxon>Magnoliopsida</taxon>
        <taxon>Liliopsida</taxon>
        <taxon>Poales</taxon>
        <taxon>Poaceae</taxon>
        <taxon>PACMAD clade</taxon>
        <taxon>Arundinoideae</taxon>
        <taxon>Arundineae</taxon>
        <taxon>Arundo</taxon>
    </lineage>
</organism>
<dbReference type="EMBL" id="GBRH01210834">
    <property type="protein sequence ID" value="JAD87061.1"/>
    <property type="molecule type" value="Transcribed_RNA"/>
</dbReference>
<accession>A0A0A9DGX5</accession>
<feature type="transmembrane region" description="Helical" evidence="1">
    <location>
        <begin position="12"/>
        <end position="32"/>
    </location>
</feature>
<name>A0A0A9DGX5_ARUDO</name>
<protein>
    <submittedName>
        <fullName evidence="2">Uncharacterized protein</fullName>
    </submittedName>
</protein>
<keyword evidence="1" id="KW-1133">Transmembrane helix</keyword>
<dbReference type="AlphaFoldDB" id="A0A0A9DGX5"/>
<evidence type="ECO:0000313" key="2">
    <source>
        <dbReference type="EMBL" id="JAD87061.1"/>
    </source>
</evidence>
<sequence>MTPCHACCISLILPRFSLVIVLALNFFIKIVVLMSRSILYFSHFINVATTPNQILSSLFHYLSECTSQ</sequence>
<proteinExistence type="predicted"/>
<reference evidence="2" key="2">
    <citation type="journal article" date="2015" name="Data Brief">
        <title>Shoot transcriptome of the giant reed, Arundo donax.</title>
        <authorList>
            <person name="Barrero R.A."/>
            <person name="Guerrero F.D."/>
            <person name="Moolhuijzen P."/>
            <person name="Goolsby J.A."/>
            <person name="Tidwell J."/>
            <person name="Bellgard S.E."/>
            <person name="Bellgard M.I."/>
        </authorList>
    </citation>
    <scope>NUCLEOTIDE SEQUENCE</scope>
    <source>
        <tissue evidence="2">Shoot tissue taken approximately 20 cm above the soil surface</tissue>
    </source>
</reference>